<reference evidence="1" key="1">
    <citation type="submission" date="2020-03" db="EMBL/GenBank/DDBJ databases">
        <title>The deep terrestrial virosphere.</title>
        <authorList>
            <person name="Holmfeldt K."/>
            <person name="Nilsson E."/>
            <person name="Simone D."/>
            <person name="Lopez-Fernandez M."/>
            <person name="Wu X."/>
            <person name="de Brujin I."/>
            <person name="Lundin D."/>
            <person name="Andersson A."/>
            <person name="Bertilsson S."/>
            <person name="Dopson M."/>
        </authorList>
    </citation>
    <scope>NUCLEOTIDE SEQUENCE</scope>
    <source>
        <strain evidence="1">MM171A01809</strain>
        <strain evidence="2">MM171B00688</strain>
    </source>
</reference>
<organism evidence="1">
    <name type="scientific">viral metagenome</name>
    <dbReference type="NCBI Taxonomy" id="1070528"/>
    <lineage>
        <taxon>unclassified sequences</taxon>
        <taxon>metagenomes</taxon>
        <taxon>organismal metagenomes</taxon>
    </lineage>
</organism>
<sequence>MSEMWKWIGLIAGIILCLLSCIPAGYEAPPPDTIETVTTITEVDELLEDWDLQDHLDELEDEEE</sequence>
<gene>
    <name evidence="1" type="ORF">MM171A01809_0008</name>
    <name evidence="2" type="ORF">MM171B00688_0009</name>
</gene>
<name>A0A6M3M079_9ZZZZ</name>
<dbReference type="AlphaFoldDB" id="A0A6M3M079"/>
<dbReference type="EMBL" id="MT143579">
    <property type="protein sequence ID" value="QJA98425.1"/>
    <property type="molecule type" value="Genomic_DNA"/>
</dbReference>
<evidence type="ECO:0000313" key="1">
    <source>
        <dbReference type="EMBL" id="QJA98425.1"/>
    </source>
</evidence>
<accession>A0A6M3M079</accession>
<evidence type="ECO:0000313" key="2">
    <source>
        <dbReference type="EMBL" id="QJB03454.1"/>
    </source>
</evidence>
<protein>
    <submittedName>
        <fullName evidence="1">Uncharacterized protein</fullName>
    </submittedName>
</protein>
<dbReference type="EMBL" id="MT143847">
    <property type="protein sequence ID" value="QJB03454.1"/>
    <property type="molecule type" value="Genomic_DNA"/>
</dbReference>
<proteinExistence type="predicted"/>